<keyword evidence="2" id="KW-1185">Reference proteome</keyword>
<organism evidence="1 2">
    <name type="scientific">Arctium lappa</name>
    <name type="common">Greater burdock</name>
    <name type="synonym">Lappa major</name>
    <dbReference type="NCBI Taxonomy" id="4217"/>
    <lineage>
        <taxon>Eukaryota</taxon>
        <taxon>Viridiplantae</taxon>
        <taxon>Streptophyta</taxon>
        <taxon>Embryophyta</taxon>
        <taxon>Tracheophyta</taxon>
        <taxon>Spermatophyta</taxon>
        <taxon>Magnoliopsida</taxon>
        <taxon>eudicotyledons</taxon>
        <taxon>Gunneridae</taxon>
        <taxon>Pentapetalae</taxon>
        <taxon>asterids</taxon>
        <taxon>campanulids</taxon>
        <taxon>Asterales</taxon>
        <taxon>Asteraceae</taxon>
        <taxon>Carduoideae</taxon>
        <taxon>Cardueae</taxon>
        <taxon>Arctiinae</taxon>
        <taxon>Arctium</taxon>
    </lineage>
</organism>
<sequence>MCCIDIHHFITCQDLSFSGELRSLFSTSTVLRFLSISIKGSFEPPLLCEDDEDLIVGPVYLISREMKMQSTKWPTEENEGLWVKL</sequence>
<reference evidence="1 2" key="2">
    <citation type="journal article" date="2022" name="Mol. Ecol. Resour.">
        <title>The genomes of chicory, endive, great burdock and yacon provide insights into Asteraceae paleo-polyploidization history and plant inulin production.</title>
        <authorList>
            <person name="Fan W."/>
            <person name="Wang S."/>
            <person name="Wang H."/>
            <person name="Wang A."/>
            <person name="Jiang F."/>
            <person name="Liu H."/>
            <person name="Zhao H."/>
            <person name="Xu D."/>
            <person name="Zhang Y."/>
        </authorList>
    </citation>
    <scope>NUCLEOTIDE SEQUENCE [LARGE SCALE GENOMIC DNA]</scope>
    <source>
        <strain evidence="2">cv. Niubang</strain>
    </source>
</reference>
<dbReference type="Proteomes" id="UP001055879">
    <property type="component" value="Linkage Group LG06"/>
</dbReference>
<protein>
    <submittedName>
        <fullName evidence="1">Uncharacterized protein</fullName>
    </submittedName>
</protein>
<proteinExistence type="predicted"/>
<evidence type="ECO:0000313" key="1">
    <source>
        <dbReference type="EMBL" id="KAI3718808.1"/>
    </source>
</evidence>
<dbReference type="EMBL" id="CM042052">
    <property type="protein sequence ID" value="KAI3718808.1"/>
    <property type="molecule type" value="Genomic_DNA"/>
</dbReference>
<reference evidence="2" key="1">
    <citation type="journal article" date="2022" name="Mol. Ecol. Resour.">
        <title>The genomes of chicory, endive, great burdock and yacon provide insights into Asteraceae palaeo-polyploidization history and plant inulin production.</title>
        <authorList>
            <person name="Fan W."/>
            <person name="Wang S."/>
            <person name="Wang H."/>
            <person name="Wang A."/>
            <person name="Jiang F."/>
            <person name="Liu H."/>
            <person name="Zhao H."/>
            <person name="Xu D."/>
            <person name="Zhang Y."/>
        </authorList>
    </citation>
    <scope>NUCLEOTIDE SEQUENCE [LARGE SCALE GENOMIC DNA]</scope>
    <source>
        <strain evidence="2">cv. Niubang</strain>
    </source>
</reference>
<evidence type="ECO:0000313" key="2">
    <source>
        <dbReference type="Proteomes" id="UP001055879"/>
    </source>
</evidence>
<gene>
    <name evidence="1" type="ORF">L6452_19692</name>
</gene>
<accession>A0ACB9BA37</accession>
<comment type="caution">
    <text evidence="1">The sequence shown here is derived from an EMBL/GenBank/DDBJ whole genome shotgun (WGS) entry which is preliminary data.</text>
</comment>
<name>A0ACB9BA37_ARCLA</name>